<sequence length="178" mass="19969">MECRQPPGLGSRNVSFLFWKIGQSENVFFSRLLSQSRRNSMKTVALFGTFDFLHAGHIFVLEEAKKLGDKLIVIIAQDHIVEELKGNKPIHDQSERRNLVAQLAIVDEALIGDTSLGGYEVLRQVTPAIVAIGYDQQELFDDVSQFIANHGLTMLVSRLPEYEKPGRKTGKLREAFGV</sequence>
<feature type="domain" description="Cytidyltransferase-like" evidence="3">
    <location>
        <begin position="47"/>
        <end position="140"/>
    </location>
</feature>
<dbReference type="InterPro" id="IPR004821">
    <property type="entry name" value="Cyt_trans-like"/>
</dbReference>
<comment type="caution">
    <text evidence="4">The sequence shown here is derived from an EMBL/GenBank/DDBJ whole genome shotgun (WGS) entry which is preliminary data.</text>
</comment>
<gene>
    <name evidence="4" type="ORF">COU35_02320</name>
</gene>
<evidence type="ECO:0000256" key="1">
    <source>
        <dbReference type="ARBA" id="ARBA00022679"/>
    </source>
</evidence>
<dbReference type="Gene3D" id="3.40.50.620">
    <property type="entry name" value="HUPs"/>
    <property type="match status" value="1"/>
</dbReference>
<dbReference type="Proteomes" id="UP000230154">
    <property type="component" value="Unassembled WGS sequence"/>
</dbReference>
<dbReference type="InterPro" id="IPR050385">
    <property type="entry name" value="Archaeal_FAD_synthase"/>
</dbReference>
<organism evidence="4 5">
    <name type="scientific">Candidatus Magasanikbacteria bacterium CG10_big_fil_rev_8_21_14_0_10_47_10</name>
    <dbReference type="NCBI Taxonomy" id="1974652"/>
    <lineage>
        <taxon>Bacteria</taxon>
        <taxon>Candidatus Magasanikiibacteriota</taxon>
    </lineage>
</organism>
<evidence type="ECO:0000256" key="2">
    <source>
        <dbReference type="ARBA" id="ARBA00022695"/>
    </source>
</evidence>
<dbReference type="PANTHER" id="PTHR43793:SF1">
    <property type="entry name" value="FAD SYNTHASE"/>
    <property type="match status" value="1"/>
</dbReference>
<evidence type="ECO:0000313" key="4">
    <source>
        <dbReference type="EMBL" id="PIR74491.1"/>
    </source>
</evidence>
<dbReference type="GO" id="GO:0016779">
    <property type="term" value="F:nucleotidyltransferase activity"/>
    <property type="evidence" value="ECO:0007669"/>
    <property type="project" value="UniProtKB-KW"/>
</dbReference>
<dbReference type="PANTHER" id="PTHR43793">
    <property type="entry name" value="FAD SYNTHASE"/>
    <property type="match status" value="1"/>
</dbReference>
<evidence type="ECO:0000259" key="3">
    <source>
        <dbReference type="Pfam" id="PF01467"/>
    </source>
</evidence>
<dbReference type="InterPro" id="IPR014729">
    <property type="entry name" value="Rossmann-like_a/b/a_fold"/>
</dbReference>
<keyword evidence="1" id="KW-0808">Transferase</keyword>
<reference evidence="5" key="1">
    <citation type="submission" date="2017-09" db="EMBL/GenBank/DDBJ databases">
        <title>Depth-based differentiation of microbial function through sediment-hosted aquifers and enrichment of novel symbionts in the deep terrestrial subsurface.</title>
        <authorList>
            <person name="Probst A.J."/>
            <person name="Ladd B."/>
            <person name="Jarett J.K."/>
            <person name="Geller-Mcgrath D.E."/>
            <person name="Sieber C.M.K."/>
            <person name="Emerson J.B."/>
            <person name="Anantharaman K."/>
            <person name="Thomas B.C."/>
            <person name="Malmstrom R."/>
            <person name="Stieglmeier M."/>
            <person name="Klingl A."/>
            <person name="Woyke T."/>
            <person name="Ryan C.M."/>
            <person name="Banfield J.F."/>
        </authorList>
    </citation>
    <scope>NUCLEOTIDE SEQUENCE [LARGE SCALE GENOMIC DNA]</scope>
</reference>
<protein>
    <submittedName>
        <fullName evidence="4">FAD synthase</fullName>
    </submittedName>
</protein>
<dbReference type="Pfam" id="PF01467">
    <property type="entry name" value="CTP_transf_like"/>
    <property type="match status" value="1"/>
</dbReference>
<name>A0A2H0TQR8_9BACT</name>
<proteinExistence type="predicted"/>
<accession>A0A2H0TQR8</accession>
<dbReference type="EMBL" id="PFCB01000020">
    <property type="protein sequence ID" value="PIR74491.1"/>
    <property type="molecule type" value="Genomic_DNA"/>
</dbReference>
<evidence type="ECO:0000313" key="5">
    <source>
        <dbReference type="Proteomes" id="UP000230154"/>
    </source>
</evidence>
<keyword evidence="2" id="KW-0548">Nucleotidyltransferase</keyword>
<dbReference type="AlphaFoldDB" id="A0A2H0TQR8"/>
<dbReference type="NCBIfam" id="TIGR00125">
    <property type="entry name" value="cyt_tran_rel"/>
    <property type="match status" value="1"/>
</dbReference>
<dbReference type="SUPFAM" id="SSF52374">
    <property type="entry name" value="Nucleotidylyl transferase"/>
    <property type="match status" value="1"/>
</dbReference>